<dbReference type="InterPro" id="IPR050706">
    <property type="entry name" value="Cyclic-di-GMP_PDE-like"/>
</dbReference>
<reference evidence="4 5" key="1">
    <citation type="submission" date="2019-03" db="EMBL/GenBank/DDBJ databases">
        <title>Genomics of glacier-inhabiting Cryobacterium strains.</title>
        <authorList>
            <person name="Liu Q."/>
            <person name="Xin Y.-H."/>
        </authorList>
    </citation>
    <scope>NUCLEOTIDE SEQUENCE [LARGE SCALE GENOMIC DNA]</scope>
    <source>
        <strain evidence="4 5">Sr36</strain>
    </source>
</reference>
<dbReference type="Pfam" id="PF00563">
    <property type="entry name" value="EAL"/>
    <property type="match status" value="1"/>
</dbReference>
<feature type="transmembrane region" description="Helical" evidence="1">
    <location>
        <begin position="12"/>
        <end position="34"/>
    </location>
</feature>
<dbReference type="SMART" id="SM00267">
    <property type="entry name" value="GGDEF"/>
    <property type="match status" value="1"/>
</dbReference>
<keyword evidence="1" id="KW-0812">Transmembrane</keyword>
<feature type="transmembrane region" description="Helical" evidence="1">
    <location>
        <begin position="215"/>
        <end position="235"/>
    </location>
</feature>
<name>A0A4R9ANN5_9MICO</name>
<dbReference type="GO" id="GO:0071111">
    <property type="term" value="F:cyclic-guanylate-specific phosphodiesterase activity"/>
    <property type="evidence" value="ECO:0007669"/>
    <property type="project" value="InterPro"/>
</dbReference>
<dbReference type="NCBIfam" id="TIGR00254">
    <property type="entry name" value="GGDEF"/>
    <property type="match status" value="1"/>
</dbReference>
<dbReference type="InterPro" id="IPR001633">
    <property type="entry name" value="EAL_dom"/>
</dbReference>
<sequence length="787" mass="83434">MSRSGVSGVLQRVSFGVFAAVGLVIISGAVALVLADPGTRIAPALVGALCVAALEMAWVRVGSVPHRTPTISVSVLAVPALAPILPSEAIVGVVMFGILVALLVESRRISVSVYSAGLAGAGCTVYFLIDLLLTRTGVAMLPAVAASSIGYVVFVLALEVLRLRLIDAPAERGGRPLLSPVRVGALLASVAVLTMFSAQWALIGLPTPGDGRTPLETSIGTLLGSFTVALVVIVLRSMWDSRRRLIGLVDGSSILSTTRSVESLAESLCNAAASAVGVQSIAVQAGPAEPGAIGVPVTFTPGELRFLVARRDPMDGAFSSLDQRALQALATTAELAVQARQNVAGLTIKANTDPLTGLPNYGAFQEALDTINGNRSDAEAIAVLFIDLDEFKRLNDTHGHQVGDVVLQVVGQRMRQAVRPHDVVARVGGDEFVIVLTRLTAIAEAADLAEIILAAATLPVSIGELTITPRLSIGLAFSAMVETDVAELVLDADQSMLAVKKARRRSTPDAANSIHVTGHRSSQFNATVARVIDDNELDLAFQPIVSLVTGKIWAFEALLRYVDPKFGAIAPPDLVQKAKSIGRFDLLTRQIATKAMLAAAEFRLVEPAIVCMAINVDAEQISQERLGGFFEELNLQYSEISLCLELNERSAVQVSVQIRVQANRLRDLGILIALDDYGSEDSSVDSLVRVPMDILKIDRSLVDDLGDIRQREVLTALQNFGDNLEYSMIVEGVENEEMAGQLARLGIRSAQGFHFGVPQGFTETVDRLDEFGARAVLPAPTAAVTFS</sequence>
<organism evidence="4 5">
    <name type="scientific">Cryobacterium ruanii</name>
    <dbReference type="NCBI Taxonomy" id="1259197"/>
    <lineage>
        <taxon>Bacteria</taxon>
        <taxon>Bacillati</taxon>
        <taxon>Actinomycetota</taxon>
        <taxon>Actinomycetes</taxon>
        <taxon>Micrococcales</taxon>
        <taxon>Microbacteriaceae</taxon>
        <taxon>Cryobacterium</taxon>
    </lineage>
</organism>
<dbReference type="AlphaFoldDB" id="A0A4R9ANN5"/>
<dbReference type="Proteomes" id="UP000298154">
    <property type="component" value="Unassembled WGS sequence"/>
</dbReference>
<dbReference type="InterPro" id="IPR000160">
    <property type="entry name" value="GGDEF_dom"/>
</dbReference>
<dbReference type="CDD" id="cd01949">
    <property type="entry name" value="GGDEF"/>
    <property type="match status" value="1"/>
</dbReference>
<feature type="transmembrane region" description="Helical" evidence="1">
    <location>
        <begin position="81"/>
        <end position="104"/>
    </location>
</feature>
<dbReference type="PANTHER" id="PTHR33121">
    <property type="entry name" value="CYCLIC DI-GMP PHOSPHODIESTERASE PDEF"/>
    <property type="match status" value="1"/>
</dbReference>
<dbReference type="RefSeq" id="WP_134555605.1">
    <property type="nucleotide sequence ID" value="NZ_SOHK01000012.1"/>
</dbReference>
<dbReference type="PROSITE" id="PS50883">
    <property type="entry name" value="EAL"/>
    <property type="match status" value="1"/>
</dbReference>
<dbReference type="PROSITE" id="PS50887">
    <property type="entry name" value="GGDEF"/>
    <property type="match status" value="1"/>
</dbReference>
<dbReference type="EMBL" id="SOHK01000012">
    <property type="protein sequence ID" value="TFD66475.1"/>
    <property type="molecule type" value="Genomic_DNA"/>
</dbReference>
<evidence type="ECO:0000256" key="1">
    <source>
        <dbReference type="SAM" id="Phobius"/>
    </source>
</evidence>
<gene>
    <name evidence="4" type="ORF">E3T47_08355</name>
</gene>
<feature type="transmembrane region" description="Helical" evidence="1">
    <location>
        <begin position="139"/>
        <end position="161"/>
    </location>
</feature>
<dbReference type="Gene3D" id="3.30.70.270">
    <property type="match status" value="1"/>
</dbReference>
<feature type="domain" description="GGDEF" evidence="3">
    <location>
        <begin position="379"/>
        <end position="513"/>
    </location>
</feature>
<dbReference type="InterPro" id="IPR035919">
    <property type="entry name" value="EAL_sf"/>
</dbReference>
<keyword evidence="1" id="KW-0472">Membrane</keyword>
<keyword evidence="5" id="KW-1185">Reference proteome</keyword>
<feature type="transmembrane region" description="Helical" evidence="1">
    <location>
        <begin position="111"/>
        <end position="133"/>
    </location>
</feature>
<dbReference type="Gene3D" id="3.20.20.450">
    <property type="entry name" value="EAL domain"/>
    <property type="match status" value="1"/>
</dbReference>
<evidence type="ECO:0000259" key="3">
    <source>
        <dbReference type="PROSITE" id="PS50887"/>
    </source>
</evidence>
<evidence type="ECO:0000313" key="5">
    <source>
        <dbReference type="Proteomes" id="UP000298154"/>
    </source>
</evidence>
<comment type="caution">
    <text evidence="4">The sequence shown here is derived from an EMBL/GenBank/DDBJ whole genome shotgun (WGS) entry which is preliminary data.</text>
</comment>
<dbReference type="CDD" id="cd01948">
    <property type="entry name" value="EAL"/>
    <property type="match status" value="1"/>
</dbReference>
<dbReference type="SUPFAM" id="SSF141868">
    <property type="entry name" value="EAL domain-like"/>
    <property type="match status" value="1"/>
</dbReference>
<dbReference type="Pfam" id="PF00990">
    <property type="entry name" value="GGDEF"/>
    <property type="match status" value="1"/>
</dbReference>
<dbReference type="SUPFAM" id="SSF55073">
    <property type="entry name" value="Nucleotide cyclase"/>
    <property type="match status" value="1"/>
</dbReference>
<keyword evidence="1" id="KW-1133">Transmembrane helix</keyword>
<dbReference type="InterPro" id="IPR029787">
    <property type="entry name" value="Nucleotide_cyclase"/>
</dbReference>
<dbReference type="OrthoDB" id="23692at2"/>
<evidence type="ECO:0000259" key="2">
    <source>
        <dbReference type="PROSITE" id="PS50883"/>
    </source>
</evidence>
<proteinExistence type="predicted"/>
<feature type="domain" description="EAL" evidence="2">
    <location>
        <begin position="521"/>
        <end position="772"/>
    </location>
</feature>
<dbReference type="SMART" id="SM00052">
    <property type="entry name" value="EAL"/>
    <property type="match status" value="1"/>
</dbReference>
<protein>
    <submittedName>
        <fullName evidence="4">EAL domain-containing protein</fullName>
    </submittedName>
</protein>
<feature type="transmembrane region" description="Helical" evidence="1">
    <location>
        <begin position="181"/>
        <end position="203"/>
    </location>
</feature>
<dbReference type="InterPro" id="IPR043128">
    <property type="entry name" value="Rev_trsase/Diguanyl_cyclase"/>
</dbReference>
<evidence type="ECO:0000313" key="4">
    <source>
        <dbReference type="EMBL" id="TFD66475.1"/>
    </source>
</evidence>
<accession>A0A4R9ANN5</accession>
<dbReference type="PANTHER" id="PTHR33121:SF79">
    <property type="entry name" value="CYCLIC DI-GMP PHOSPHODIESTERASE PDED-RELATED"/>
    <property type="match status" value="1"/>
</dbReference>